<keyword evidence="12" id="KW-1185">Reference proteome</keyword>
<dbReference type="Proteomes" id="UP000322283">
    <property type="component" value="Unassembled WGS sequence"/>
</dbReference>
<dbReference type="GO" id="GO:0044027">
    <property type="term" value="P:negative regulation of gene expression via chromosomal CpG island methylation"/>
    <property type="evidence" value="ECO:0007669"/>
    <property type="project" value="TreeGrafter"/>
</dbReference>
<evidence type="ECO:0000256" key="7">
    <source>
        <dbReference type="RuleBase" id="RU000416"/>
    </source>
</evidence>
<evidence type="ECO:0000313" key="12">
    <source>
        <dbReference type="Proteomes" id="UP000322283"/>
    </source>
</evidence>
<dbReference type="PANTHER" id="PTHR10629:SF52">
    <property type="entry name" value="DNA (CYTOSINE-5)-METHYLTRANSFERASE 1"/>
    <property type="match status" value="1"/>
</dbReference>
<evidence type="ECO:0000256" key="1">
    <source>
        <dbReference type="ARBA" id="ARBA00011975"/>
    </source>
</evidence>
<keyword evidence="2 6" id="KW-0489">Methyltransferase</keyword>
<dbReference type="GO" id="GO:0032259">
    <property type="term" value="P:methylation"/>
    <property type="evidence" value="ECO:0007669"/>
    <property type="project" value="UniProtKB-KW"/>
</dbReference>
<gene>
    <name evidence="9" type="primary">hhaIM</name>
    <name evidence="9" type="ORF">Maut_00620</name>
    <name evidence="10" type="ORF">MTAT_26140</name>
</gene>
<dbReference type="InterPro" id="IPR029063">
    <property type="entry name" value="SAM-dependent_MTases_sf"/>
</dbReference>
<evidence type="ECO:0000313" key="11">
    <source>
        <dbReference type="Proteomes" id="UP000094598"/>
    </source>
</evidence>
<dbReference type="InterPro" id="IPR050390">
    <property type="entry name" value="C5-Methyltransferase"/>
</dbReference>
<name>A0AAC9MT55_NEOTH</name>
<keyword evidence="3 6" id="KW-0808">Transferase</keyword>
<accession>A0AAC9MT55</accession>
<evidence type="ECO:0000256" key="4">
    <source>
        <dbReference type="ARBA" id="ARBA00022691"/>
    </source>
</evidence>
<dbReference type="EC" id="2.1.1.37" evidence="1"/>
<dbReference type="InterPro" id="IPR001525">
    <property type="entry name" value="C5_MeTfrase"/>
</dbReference>
<dbReference type="EMBL" id="CP017019">
    <property type="protein sequence ID" value="AOQ23083.1"/>
    <property type="molecule type" value="Genomic_DNA"/>
</dbReference>
<dbReference type="PROSITE" id="PS51679">
    <property type="entry name" value="SAM_MT_C5"/>
    <property type="match status" value="1"/>
</dbReference>
<dbReference type="REBASE" id="161846">
    <property type="entry name" value="M.Mth103132ORF620P"/>
</dbReference>
<evidence type="ECO:0000256" key="2">
    <source>
        <dbReference type="ARBA" id="ARBA00022603"/>
    </source>
</evidence>
<proteinExistence type="inferred from homology"/>
<dbReference type="Pfam" id="PF00145">
    <property type="entry name" value="DNA_methylase"/>
    <property type="match status" value="2"/>
</dbReference>
<reference evidence="9 11" key="1">
    <citation type="submission" date="2016-08" db="EMBL/GenBank/DDBJ databases">
        <title>Moorella thermoacetica DSM 103132.</title>
        <authorList>
            <person name="Jendresen C.B."/>
            <person name="Redl S.M."/>
            <person name="Jensen T.O."/>
            <person name="Nielsen A.T."/>
        </authorList>
    </citation>
    <scope>NUCLEOTIDE SEQUENCE [LARGE SCALE GENOMIC DNA]</scope>
    <source>
        <strain evidence="9 11">DSM 103132</strain>
    </source>
</reference>
<keyword evidence="5" id="KW-0680">Restriction system</keyword>
<dbReference type="GO" id="GO:0003677">
    <property type="term" value="F:DNA binding"/>
    <property type="evidence" value="ECO:0007669"/>
    <property type="project" value="TreeGrafter"/>
</dbReference>
<dbReference type="SUPFAM" id="SSF53335">
    <property type="entry name" value="S-adenosyl-L-methionine-dependent methyltransferases"/>
    <property type="match status" value="1"/>
</dbReference>
<dbReference type="GO" id="GO:0003886">
    <property type="term" value="F:DNA (cytosine-5-)-methyltransferase activity"/>
    <property type="evidence" value="ECO:0007669"/>
    <property type="project" value="UniProtKB-EC"/>
</dbReference>
<evidence type="ECO:0000256" key="5">
    <source>
        <dbReference type="ARBA" id="ARBA00022747"/>
    </source>
</evidence>
<evidence type="ECO:0000313" key="9">
    <source>
        <dbReference type="EMBL" id="AOQ23083.1"/>
    </source>
</evidence>
<evidence type="ECO:0000256" key="8">
    <source>
        <dbReference type="SAM" id="MobiDB-lite"/>
    </source>
</evidence>
<comment type="similarity">
    <text evidence="6 7">Belongs to the class I-like SAM-binding methyltransferase superfamily. C5-methyltransferase family.</text>
</comment>
<dbReference type="PRINTS" id="PR00105">
    <property type="entry name" value="C5METTRFRASE"/>
</dbReference>
<dbReference type="Gene3D" id="3.40.50.150">
    <property type="entry name" value="Vaccinia Virus protein VP39"/>
    <property type="match status" value="1"/>
</dbReference>
<protein>
    <recommendedName>
        <fullName evidence="1">DNA (cytosine-5-)-methyltransferase</fullName>
        <ecNumber evidence="1">2.1.1.37</ecNumber>
    </recommendedName>
</protein>
<feature type="region of interest" description="Disordered" evidence="8">
    <location>
        <begin position="366"/>
        <end position="387"/>
    </location>
</feature>
<evidence type="ECO:0000256" key="6">
    <source>
        <dbReference type="PROSITE-ProRule" id="PRU01016"/>
    </source>
</evidence>
<dbReference type="AlphaFoldDB" id="A0AAC9MT55"/>
<feature type="region of interest" description="Disordered" evidence="8">
    <location>
        <begin position="442"/>
        <end position="470"/>
    </location>
</feature>
<dbReference type="Gene3D" id="3.90.120.10">
    <property type="entry name" value="DNA Methylase, subunit A, domain 2"/>
    <property type="match status" value="1"/>
</dbReference>
<dbReference type="PANTHER" id="PTHR10629">
    <property type="entry name" value="CYTOSINE-SPECIFIC METHYLTRANSFERASE"/>
    <property type="match status" value="1"/>
</dbReference>
<dbReference type="Proteomes" id="UP000094598">
    <property type="component" value="Chromosome"/>
</dbReference>
<dbReference type="NCBIfam" id="TIGR00675">
    <property type="entry name" value="dcm"/>
    <property type="match status" value="1"/>
</dbReference>
<evidence type="ECO:0000256" key="3">
    <source>
        <dbReference type="ARBA" id="ARBA00022679"/>
    </source>
</evidence>
<feature type="compositionally biased region" description="Basic and acidic residues" evidence="8">
    <location>
        <begin position="448"/>
        <end position="461"/>
    </location>
</feature>
<reference evidence="10 12" key="2">
    <citation type="submission" date="2019-05" db="EMBL/GenBank/DDBJ databases">
        <title>Genome sequence of Moorella thermoacetica ATCC 33924.</title>
        <authorList>
            <person name="Poehlein A."/>
            <person name="Bengelsdorf F.R."/>
            <person name="Duerre P."/>
            <person name="Daniel R."/>
        </authorList>
    </citation>
    <scope>NUCLEOTIDE SEQUENCE [LARGE SCALE GENOMIC DNA]</scope>
    <source>
        <strain evidence="10 12">ATCC 33924</strain>
    </source>
</reference>
<organism evidence="9 11">
    <name type="scientific">Neomoorella thermoacetica</name>
    <name type="common">Clostridium thermoaceticum</name>
    <dbReference type="NCBI Taxonomy" id="1525"/>
    <lineage>
        <taxon>Bacteria</taxon>
        <taxon>Bacillati</taxon>
        <taxon>Bacillota</taxon>
        <taxon>Clostridia</taxon>
        <taxon>Neomoorellales</taxon>
        <taxon>Neomoorellaceae</taxon>
        <taxon>Neomoorella</taxon>
    </lineage>
</organism>
<evidence type="ECO:0000313" key="10">
    <source>
        <dbReference type="EMBL" id="TYL08950.1"/>
    </source>
</evidence>
<feature type="active site" evidence="6">
    <location>
        <position position="107"/>
    </location>
</feature>
<dbReference type="GO" id="GO:0009307">
    <property type="term" value="P:DNA restriction-modification system"/>
    <property type="evidence" value="ECO:0007669"/>
    <property type="project" value="UniProtKB-KW"/>
</dbReference>
<sequence>MKCGRRHGERSKIDPFPFRPGKPRPELFFGGETCVPLKFIDFCCGAGGLSLGFKMAGMEPVWAADSDPVAVETYNKNVGPHAVVADLKKLDPQDVPEADAWAAGIPCQSWSLAGKRRGAEDERNLFPDFLRLVGAKRPSWVVVENVPGLLSWGGGRYFAWVVGRLKEMGYAVRHAVLDAARYGVPQFRRRVFIVGNLAGQDFAFPPPTHGSPAEAAQGRLFGPPLRPWVTVAEALGLVYLLPSRPVTATEYKGATTKGNNRASDILSTLYSPAAAVRCGGGPRNDGRKLEQNYMPSLADAGTAGRLLWVDDIPHDGTPRVRDVSLSPAPVVDARQGGRPKLFVVSKQARSEEGVDGPSVTVAADERESLAETSSERSGFYSDDAGVFPMRDPGRPGYTVSAKNDCASAAVRRAHVRRLTVRECARLQSFPEWFEFCGGKTIPPGRQRRPPDPRVAYSERHTGGGGGERAGRAGRDGVLYWGGLMVPKLKESDLFAPVKSWLEEHGYEVYSEVWPELYTWKRADVVALKDGTAAIVELKTSLTLELVAQGAAWQEKANCIYLAVPMRKRINHQVDRFLEKIGLGLLEVSLEWGTWVRETVKPESRPVAGIDWRRVVTEAHKTGPPGGHAGGGYVTQYKLMIARVRQFVEQHPDGVSIDAILQNCPTYYRHPKRSLTNALQKIEKGWCDSFEVGGQLFFKPKNSKESDFN</sequence>
<dbReference type="EMBL" id="VCDX01000013">
    <property type="protein sequence ID" value="TYL08950.1"/>
    <property type="molecule type" value="Genomic_DNA"/>
</dbReference>
<keyword evidence="4 6" id="KW-0949">S-adenosyl-L-methionine</keyword>